<evidence type="ECO:0000256" key="2">
    <source>
        <dbReference type="ARBA" id="ARBA00010617"/>
    </source>
</evidence>
<comment type="similarity">
    <text evidence="2 9">Belongs to the cytochrome P450 family.</text>
</comment>
<dbReference type="GeneID" id="59345934"/>
<dbReference type="InterPro" id="IPR017972">
    <property type="entry name" value="Cyt_P450_CS"/>
</dbReference>
<accession>A0A8H6SMQ0</accession>
<feature type="binding site" description="axial binding residue" evidence="8">
    <location>
        <position position="511"/>
    </location>
    <ligand>
        <name>heme</name>
        <dbReference type="ChEBI" id="CHEBI:30413"/>
    </ligand>
    <ligandPart>
        <name>Fe</name>
        <dbReference type="ChEBI" id="CHEBI:18248"/>
    </ligandPart>
</feature>
<organism evidence="10 11">
    <name type="scientific">Mycena indigotica</name>
    <dbReference type="NCBI Taxonomy" id="2126181"/>
    <lineage>
        <taxon>Eukaryota</taxon>
        <taxon>Fungi</taxon>
        <taxon>Dikarya</taxon>
        <taxon>Basidiomycota</taxon>
        <taxon>Agaricomycotina</taxon>
        <taxon>Agaricomycetes</taxon>
        <taxon>Agaricomycetidae</taxon>
        <taxon>Agaricales</taxon>
        <taxon>Marasmiineae</taxon>
        <taxon>Mycenaceae</taxon>
        <taxon>Mycena</taxon>
    </lineage>
</organism>
<sequence length="594" mass="67900">MEVPPGIKYLARALPVALLPCALAFASLLRVDLPLGARILLSLLANPLSLFVSDWYQQFHEARHASSRGAELIPVVRDSRPFGLGTLAKLRESFRSGYPGDFIEGWREEYGHTFMTKIFFDRVITTTEPGHVKAILATDFDNFWKGPQEAQMSQSLLGYGIFNTDDELWKFHRSITRPFFSRERISDFDIFNHHSLAALELLKTRLANGYAVDFQDLVSRFTLDSATSYLFGKSIDSMSAGLPYPFSSPLADSGAFVNHPSTTYVRSFVQSQLMTLERAALQKRWPLFEFWKDRIKPHRKVVDEFIEPILNEALEKKRRRKETAANGKTVEESGEEETFLSHLVEATDNKEIIRDSIFNILIAGRDTTAATLTFAIYMLAEHPEILAKLRAEITEVIGSSRMPTYEDFRHMKYLRAFLNETLRLYPPVPFDSRASKQATVFNATRPGEKTLFVPAKTRVRYSVFVMHRRTDLWGPDALQFDPDRFLDERVRKYLTPNPFIFLPFNGGPRICLGQQFAYHEASFFLVRLLQSFTNISLAPDAQPEESKPPESWKMRPGTQANEKIQLGLHLTMYSKGGLWVRMDRLAPETNSEIA</sequence>
<dbReference type="AlphaFoldDB" id="A0A8H6SMQ0"/>
<dbReference type="Gene3D" id="1.10.630.10">
    <property type="entry name" value="Cytochrome P450"/>
    <property type="match status" value="1"/>
</dbReference>
<dbReference type="GO" id="GO:0005506">
    <property type="term" value="F:iron ion binding"/>
    <property type="evidence" value="ECO:0007669"/>
    <property type="project" value="InterPro"/>
</dbReference>
<dbReference type="Pfam" id="PF00067">
    <property type="entry name" value="p450"/>
    <property type="match status" value="1"/>
</dbReference>
<evidence type="ECO:0000256" key="8">
    <source>
        <dbReference type="PIRSR" id="PIRSR602401-1"/>
    </source>
</evidence>
<dbReference type="GO" id="GO:0016705">
    <property type="term" value="F:oxidoreductase activity, acting on paired donors, with incorporation or reduction of molecular oxygen"/>
    <property type="evidence" value="ECO:0007669"/>
    <property type="project" value="InterPro"/>
</dbReference>
<evidence type="ECO:0008006" key="12">
    <source>
        <dbReference type="Google" id="ProtNLM"/>
    </source>
</evidence>
<evidence type="ECO:0000256" key="7">
    <source>
        <dbReference type="ARBA" id="ARBA00023033"/>
    </source>
</evidence>
<protein>
    <recommendedName>
        <fullName evidence="12">Cytochrome P450</fullName>
    </recommendedName>
</protein>
<dbReference type="PRINTS" id="PR00463">
    <property type="entry name" value="EP450I"/>
</dbReference>
<dbReference type="GO" id="GO:0004497">
    <property type="term" value="F:monooxygenase activity"/>
    <property type="evidence" value="ECO:0007669"/>
    <property type="project" value="UniProtKB-KW"/>
</dbReference>
<name>A0A8H6SMQ0_9AGAR</name>
<evidence type="ECO:0000256" key="4">
    <source>
        <dbReference type="ARBA" id="ARBA00022723"/>
    </source>
</evidence>
<dbReference type="EMBL" id="JACAZF010000006">
    <property type="protein sequence ID" value="KAF7301062.1"/>
    <property type="molecule type" value="Genomic_DNA"/>
</dbReference>
<dbReference type="InterPro" id="IPR047146">
    <property type="entry name" value="Cyt_P450_E_CYP52_fungi"/>
</dbReference>
<dbReference type="RefSeq" id="XP_037219062.1">
    <property type="nucleotide sequence ID" value="XM_037363418.1"/>
</dbReference>
<evidence type="ECO:0000256" key="1">
    <source>
        <dbReference type="ARBA" id="ARBA00001971"/>
    </source>
</evidence>
<dbReference type="PROSITE" id="PS00086">
    <property type="entry name" value="CYTOCHROME_P450"/>
    <property type="match status" value="1"/>
</dbReference>
<evidence type="ECO:0000256" key="9">
    <source>
        <dbReference type="RuleBase" id="RU000461"/>
    </source>
</evidence>
<dbReference type="OrthoDB" id="1470350at2759"/>
<evidence type="ECO:0000313" key="11">
    <source>
        <dbReference type="Proteomes" id="UP000636479"/>
    </source>
</evidence>
<comment type="caution">
    <text evidence="10">The sequence shown here is derived from an EMBL/GenBank/DDBJ whole genome shotgun (WGS) entry which is preliminary data.</text>
</comment>
<keyword evidence="3 8" id="KW-0349">Heme</keyword>
<dbReference type="InterPro" id="IPR036396">
    <property type="entry name" value="Cyt_P450_sf"/>
</dbReference>
<dbReference type="InterPro" id="IPR001128">
    <property type="entry name" value="Cyt_P450"/>
</dbReference>
<dbReference type="InterPro" id="IPR002401">
    <property type="entry name" value="Cyt_P450_E_grp-I"/>
</dbReference>
<gene>
    <name evidence="10" type="ORF">MIND_00670100</name>
</gene>
<dbReference type="CDD" id="cd11063">
    <property type="entry name" value="CYP52"/>
    <property type="match status" value="1"/>
</dbReference>
<evidence type="ECO:0000313" key="10">
    <source>
        <dbReference type="EMBL" id="KAF7301062.1"/>
    </source>
</evidence>
<keyword evidence="5 9" id="KW-0560">Oxidoreductase</keyword>
<reference evidence="10" key="1">
    <citation type="submission" date="2020-05" db="EMBL/GenBank/DDBJ databases">
        <title>Mycena genomes resolve the evolution of fungal bioluminescence.</title>
        <authorList>
            <person name="Tsai I.J."/>
        </authorList>
    </citation>
    <scope>NUCLEOTIDE SEQUENCE</scope>
    <source>
        <strain evidence="10">171206Taipei</strain>
    </source>
</reference>
<dbReference type="GO" id="GO:0020037">
    <property type="term" value="F:heme binding"/>
    <property type="evidence" value="ECO:0007669"/>
    <property type="project" value="InterPro"/>
</dbReference>
<keyword evidence="4 8" id="KW-0479">Metal-binding</keyword>
<comment type="cofactor">
    <cofactor evidence="1 8">
        <name>heme</name>
        <dbReference type="ChEBI" id="CHEBI:30413"/>
    </cofactor>
</comment>
<dbReference type="PRINTS" id="PR00385">
    <property type="entry name" value="P450"/>
</dbReference>
<dbReference type="PANTHER" id="PTHR24287">
    <property type="entry name" value="P450, PUTATIVE (EUROFUNG)-RELATED"/>
    <property type="match status" value="1"/>
</dbReference>
<keyword evidence="6 8" id="KW-0408">Iron</keyword>
<proteinExistence type="inferred from homology"/>
<dbReference type="Proteomes" id="UP000636479">
    <property type="component" value="Unassembled WGS sequence"/>
</dbReference>
<evidence type="ECO:0000256" key="3">
    <source>
        <dbReference type="ARBA" id="ARBA00022617"/>
    </source>
</evidence>
<keyword evidence="11" id="KW-1185">Reference proteome</keyword>
<keyword evidence="7 9" id="KW-0503">Monooxygenase</keyword>
<dbReference type="SUPFAM" id="SSF48264">
    <property type="entry name" value="Cytochrome P450"/>
    <property type="match status" value="1"/>
</dbReference>
<evidence type="ECO:0000256" key="5">
    <source>
        <dbReference type="ARBA" id="ARBA00023002"/>
    </source>
</evidence>
<evidence type="ECO:0000256" key="6">
    <source>
        <dbReference type="ARBA" id="ARBA00023004"/>
    </source>
</evidence>
<dbReference type="PANTHER" id="PTHR24287:SF1">
    <property type="entry name" value="P450, PUTATIVE (EUROFUNG)-RELATED"/>
    <property type="match status" value="1"/>
</dbReference>